<reference evidence="1 2" key="1">
    <citation type="submission" date="2021-06" db="EMBL/GenBank/DDBJ databases">
        <authorList>
            <person name="Palmer J.M."/>
        </authorList>
    </citation>
    <scope>NUCLEOTIDE SEQUENCE [LARGE SCALE GENOMIC DNA]</scope>
    <source>
        <strain evidence="1 2">AS_MEX2019</strain>
        <tissue evidence="1">Muscle</tissue>
    </source>
</reference>
<dbReference type="Proteomes" id="UP001469553">
    <property type="component" value="Unassembled WGS sequence"/>
</dbReference>
<accession>A0ABV0YKQ3</accession>
<organism evidence="1 2">
    <name type="scientific">Ameca splendens</name>
    <dbReference type="NCBI Taxonomy" id="208324"/>
    <lineage>
        <taxon>Eukaryota</taxon>
        <taxon>Metazoa</taxon>
        <taxon>Chordata</taxon>
        <taxon>Craniata</taxon>
        <taxon>Vertebrata</taxon>
        <taxon>Euteleostomi</taxon>
        <taxon>Actinopterygii</taxon>
        <taxon>Neopterygii</taxon>
        <taxon>Teleostei</taxon>
        <taxon>Neoteleostei</taxon>
        <taxon>Acanthomorphata</taxon>
        <taxon>Ovalentaria</taxon>
        <taxon>Atherinomorphae</taxon>
        <taxon>Cyprinodontiformes</taxon>
        <taxon>Goodeidae</taxon>
        <taxon>Ameca</taxon>
    </lineage>
</organism>
<evidence type="ECO:0000313" key="1">
    <source>
        <dbReference type="EMBL" id="MEQ2294306.1"/>
    </source>
</evidence>
<keyword evidence="2" id="KW-1185">Reference proteome</keyword>
<proteinExistence type="predicted"/>
<sequence length="94" mass="10162">MEGRQKDADIAPGLWLEIISEEKSLDVNLCSPSRGTWSLFTASLKNALLILPVSVDDLLRECFNVYHCGTVTVKAGRGNGGGLTADGRAHFFIP</sequence>
<dbReference type="EMBL" id="JAHRIP010037716">
    <property type="protein sequence ID" value="MEQ2294306.1"/>
    <property type="molecule type" value="Genomic_DNA"/>
</dbReference>
<comment type="caution">
    <text evidence="1">The sequence shown here is derived from an EMBL/GenBank/DDBJ whole genome shotgun (WGS) entry which is preliminary data.</text>
</comment>
<protein>
    <submittedName>
        <fullName evidence="1">Uncharacterized protein</fullName>
    </submittedName>
</protein>
<gene>
    <name evidence="1" type="ORF">AMECASPLE_002615</name>
</gene>
<evidence type="ECO:0000313" key="2">
    <source>
        <dbReference type="Proteomes" id="UP001469553"/>
    </source>
</evidence>
<name>A0ABV0YKQ3_9TELE</name>